<evidence type="ECO:0000313" key="7">
    <source>
        <dbReference type="EMBL" id="CAE2334233.1"/>
    </source>
</evidence>
<evidence type="ECO:0000256" key="4">
    <source>
        <dbReference type="ARBA" id="ARBA00022989"/>
    </source>
</evidence>
<name>A0A7S4UWW5_GUITH</name>
<keyword evidence="4 6" id="KW-1133">Transmembrane helix</keyword>
<feature type="transmembrane region" description="Helical" evidence="6">
    <location>
        <begin position="91"/>
        <end position="110"/>
    </location>
</feature>
<dbReference type="Gene3D" id="1.20.1070.10">
    <property type="entry name" value="Rhodopsin 7-helix transmembrane proteins"/>
    <property type="match status" value="1"/>
</dbReference>
<organism evidence="7">
    <name type="scientific">Guillardia theta</name>
    <name type="common">Cryptophyte</name>
    <name type="synonym">Cryptomonas phi</name>
    <dbReference type="NCBI Taxonomy" id="55529"/>
    <lineage>
        <taxon>Eukaryota</taxon>
        <taxon>Cryptophyceae</taxon>
        <taxon>Pyrenomonadales</taxon>
        <taxon>Geminigeraceae</taxon>
        <taxon>Guillardia</taxon>
    </lineage>
</organism>
<dbReference type="GO" id="GO:0016020">
    <property type="term" value="C:membrane"/>
    <property type="evidence" value="ECO:0007669"/>
    <property type="project" value="UniProtKB-SubCell"/>
</dbReference>
<evidence type="ECO:0000256" key="2">
    <source>
        <dbReference type="ARBA" id="ARBA00008130"/>
    </source>
</evidence>
<keyword evidence="5 6" id="KW-0472">Membrane</keyword>
<comment type="similarity">
    <text evidence="2">Belongs to the archaeal/bacterial/fungal opsin family.</text>
</comment>
<accession>A0A7S4UWW5</accession>
<feature type="transmembrane region" description="Helical" evidence="6">
    <location>
        <begin position="287"/>
        <end position="306"/>
    </location>
</feature>
<comment type="subcellular location">
    <subcellularLocation>
        <location evidence="1">Membrane</location>
        <topology evidence="1">Multi-pass membrane protein</topology>
    </subcellularLocation>
</comment>
<feature type="transmembrane region" description="Helical" evidence="6">
    <location>
        <begin position="257"/>
        <end position="275"/>
    </location>
</feature>
<feature type="transmembrane region" description="Helical" evidence="6">
    <location>
        <begin position="61"/>
        <end position="79"/>
    </location>
</feature>
<keyword evidence="3 6" id="KW-0812">Transmembrane</keyword>
<feature type="transmembrane region" description="Helical" evidence="6">
    <location>
        <begin position="217"/>
        <end position="236"/>
    </location>
</feature>
<dbReference type="SUPFAM" id="SSF81321">
    <property type="entry name" value="Family A G protein-coupled receptor-like"/>
    <property type="match status" value="1"/>
</dbReference>
<sequence>MSTTQNSTTTVLDVVINQNISSNTPSGFQNLTFSDLIGEYNSTTSTNYLGIQYADFNPYTLWYICMALFLAAASIILALTFSIESFQRNCLLYWIFSLQFLITASMYLFMSLNIGLLYEVYDVKVEPGIILQPGVMLHRPTNPPVYWMRNVFWTFSTSIDLFILTVVVDSSKNISKQKKYKTLINWEYKTYLFMINAALHTCGVIGTIVPASQISKWTYWVFGLGLFVMLMNQLASSQCPLMKTAERNMVLQSYKKLVRVVIITWSLYPALWAIGDGSGTIAWNLKEVMYAVIDFISKFSFIAMFLHTSRDLPTISLCFKPTLTGDHQE</sequence>
<evidence type="ECO:0000256" key="6">
    <source>
        <dbReference type="SAM" id="Phobius"/>
    </source>
</evidence>
<reference evidence="7" key="1">
    <citation type="submission" date="2021-01" db="EMBL/GenBank/DDBJ databases">
        <authorList>
            <person name="Corre E."/>
            <person name="Pelletier E."/>
            <person name="Niang G."/>
            <person name="Scheremetjew M."/>
            <person name="Finn R."/>
            <person name="Kale V."/>
            <person name="Holt S."/>
            <person name="Cochrane G."/>
            <person name="Meng A."/>
            <person name="Brown T."/>
            <person name="Cohen L."/>
        </authorList>
    </citation>
    <scope>NUCLEOTIDE SEQUENCE</scope>
    <source>
        <strain evidence="7">CCMP 2712</strain>
    </source>
</reference>
<feature type="transmembrane region" description="Helical" evidence="6">
    <location>
        <begin position="151"/>
        <end position="170"/>
    </location>
</feature>
<protein>
    <submittedName>
        <fullName evidence="7">Uncharacterized protein</fullName>
    </submittedName>
</protein>
<evidence type="ECO:0000256" key="3">
    <source>
        <dbReference type="ARBA" id="ARBA00022692"/>
    </source>
</evidence>
<evidence type="ECO:0000256" key="5">
    <source>
        <dbReference type="ARBA" id="ARBA00023136"/>
    </source>
</evidence>
<dbReference type="AlphaFoldDB" id="A0A7S4UWW5"/>
<proteinExistence type="inferred from homology"/>
<dbReference type="EMBL" id="HBKN01044895">
    <property type="protein sequence ID" value="CAE2334233.1"/>
    <property type="molecule type" value="Transcribed_RNA"/>
</dbReference>
<feature type="transmembrane region" description="Helical" evidence="6">
    <location>
        <begin position="191"/>
        <end position="211"/>
    </location>
</feature>
<dbReference type="Pfam" id="PF01036">
    <property type="entry name" value="Bac_rhodopsin"/>
    <property type="match status" value="1"/>
</dbReference>
<gene>
    <name evidence="7" type="ORF">GTHE00462_LOCUS35118</name>
</gene>
<dbReference type="SMART" id="SM01021">
    <property type="entry name" value="Bac_rhodopsin"/>
    <property type="match status" value="1"/>
</dbReference>
<dbReference type="InterPro" id="IPR001425">
    <property type="entry name" value="Arc/bac/fun_rhodopsins"/>
</dbReference>
<evidence type="ECO:0000256" key="1">
    <source>
        <dbReference type="ARBA" id="ARBA00004141"/>
    </source>
</evidence>